<comment type="catalytic activity">
    <reaction evidence="1">
        <text>an acyl phosphate + H2O = a carboxylate + phosphate + H(+)</text>
        <dbReference type="Rhea" id="RHEA:14965"/>
        <dbReference type="ChEBI" id="CHEBI:15377"/>
        <dbReference type="ChEBI" id="CHEBI:15378"/>
        <dbReference type="ChEBI" id="CHEBI:29067"/>
        <dbReference type="ChEBI" id="CHEBI:43474"/>
        <dbReference type="ChEBI" id="CHEBI:59918"/>
        <dbReference type="EC" id="3.6.1.7"/>
    </reaction>
</comment>
<evidence type="ECO:0000256" key="1">
    <source>
        <dbReference type="PROSITE-ProRule" id="PRU00520"/>
    </source>
</evidence>
<dbReference type="InterPro" id="IPR001792">
    <property type="entry name" value="Acylphosphatase-like_dom"/>
</dbReference>
<dbReference type="Proteomes" id="UP000028582">
    <property type="component" value="Unassembled WGS sequence"/>
</dbReference>
<gene>
    <name evidence="4" type="ORF">F444_16105</name>
</gene>
<protein>
    <recommendedName>
        <fullName evidence="1">acylphosphatase</fullName>
        <ecNumber evidence="1">3.6.1.7</ecNumber>
    </recommendedName>
</protein>
<evidence type="ECO:0000313" key="5">
    <source>
        <dbReference type="Proteomes" id="UP000028582"/>
    </source>
</evidence>
<accession>A0A080ZJH7</accession>
<feature type="active site" evidence="1">
    <location>
        <position position="30"/>
    </location>
</feature>
<dbReference type="AlphaFoldDB" id="A0A080ZJH7"/>
<evidence type="ECO:0000256" key="2">
    <source>
        <dbReference type="RuleBase" id="RU004168"/>
    </source>
</evidence>
<feature type="domain" description="Acylphosphatase-like" evidence="3">
    <location>
        <begin position="15"/>
        <end position="103"/>
    </location>
</feature>
<evidence type="ECO:0000259" key="3">
    <source>
        <dbReference type="PROSITE" id="PS51160"/>
    </source>
</evidence>
<dbReference type="InterPro" id="IPR036046">
    <property type="entry name" value="Acylphosphatase-like_dom_sf"/>
</dbReference>
<dbReference type="SUPFAM" id="SSF54975">
    <property type="entry name" value="Acylphosphatase/BLUF domain-like"/>
    <property type="match status" value="1"/>
</dbReference>
<keyword evidence="1" id="KW-0378">Hydrolase</keyword>
<comment type="caution">
    <text evidence="4">The sequence shown here is derived from an EMBL/GenBank/DDBJ whole genome shotgun (WGS) entry which is preliminary data.</text>
</comment>
<dbReference type="EC" id="3.6.1.7" evidence="1"/>
<dbReference type="OrthoDB" id="10248766at2759"/>
<reference evidence="4 5" key="1">
    <citation type="submission" date="2013-11" db="EMBL/GenBank/DDBJ databases">
        <title>The Genome Sequence of Phytophthora parasitica P1976.</title>
        <authorList>
            <consortium name="The Broad Institute Genomics Platform"/>
            <person name="Russ C."/>
            <person name="Tyler B."/>
            <person name="Panabieres F."/>
            <person name="Shan W."/>
            <person name="Tripathy S."/>
            <person name="Grunwald N."/>
            <person name="Machado M."/>
            <person name="Johnson C.S."/>
            <person name="Walker B."/>
            <person name="Young S."/>
            <person name="Zeng Q."/>
            <person name="Gargeya S."/>
            <person name="Fitzgerald M."/>
            <person name="Haas B."/>
            <person name="Abouelleil A."/>
            <person name="Allen A.W."/>
            <person name="Alvarado L."/>
            <person name="Arachchi H.M."/>
            <person name="Berlin A.M."/>
            <person name="Chapman S.B."/>
            <person name="Gainer-Dewar J."/>
            <person name="Goldberg J."/>
            <person name="Griggs A."/>
            <person name="Gujja S."/>
            <person name="Hansen M."/>
            <person name="Howarth C."/>
            <person name="Imamovic A."/>
            <person name="Ireland A."/>
            <person name="Larimer J."/>
            <person name="McCowan C."/>
            <person name="Murphy C."/>
            <person name="Pearson M."/>
            <person name="Poon T.W."/>
            <person name="Priest M."/>
            <person name="Roberts A."/>
            <person name="Saif S."/>
            <person name="Shea T."/>
            <person name="Sisk P."/>
            <person name="Sykes S."/>
            <person name="Wortman J."/>
            <person name="Nusbaum C."/>
            <person name="Birren B."/>
        </authorList>
    </citation>
    <scope>NUCLEOTIDE SEQUENCE [LARGE SCALE GENOMIC DNA]</scope>
    <source>
        <strain evidence="4 5">P1976</strain>
    </source>
</reference>
<feature type="active site" evidence="1">
    <location>
        <position position="48"/>
    </location>
</feature>
<sequence>MSEPEHQESSKTSMTRWLEVRGKVQRVMFRQTVIRAMQKRGLEGGASNDRQDRNLVRMTLRGDSESVEELVAALREGKPINDWGATATSVEDVDEERGLAIEAHQVTTTTVDNRQWNPNVTMFL</sequence>
<dbReference type="Gene3D" id="3.30.70.100">
    <property type="match status" value="1"/>
</dbReference>
<dbReference type="Pfam" id="PF00708">
    <property type="entry name" value="Acylphosphatase"/>
    <property type="match status" value="1"/>
</dbReference>
<proteinExistence type="inferred from homology"/>
<dbReference type="GO" id="GO:0003998">
    <property type="term" value="F:acylphosphatase activity"/>
    <property type="evidence" value="ECO:0007669"/>
    <property type="project" value="UniProtKB-EC"/>
</dbReference>
<name>A0A080ZJH7_PHYNI</name>
<dbReference type="EMBL" id="ANJA01002983">
    <property type="protein sequence ID" value="ETO66788.1"/>
    <property type="molecule type" value="Genomic_DNA"/>
</dbReference>
<organism evidence="4 5">
    <name type="scientific">Phytophthora nicotianae P1976</name>
    <dbReference type="NCBI Taxonomy" id="1317066"/>
    <lineage>
        <taxon>Eukaryota</taxon>
        <taxon>Sar</taxon>
        <taxon>Stramenopiles</taxon>
        <taxon>Oomycota</taxon>
        <taxon>Peronosporomycetes</taxon>
        <taxon>Peronosporales</taxon>
        <taxon>Peronosporaceae</taxon>
        <taxon>Phytophthora</taxon>
    </lineage>
</organism>
<dbReference type="PROSITE" id="PS51160">
    <property type="entry name" value="ACYLPHOSPHATASE_3"/>
    <property type="match status" value="1"/>
</dbReference>
<comment type="similarity">
    <text evidence="2">Belongs to the acylphosphatase family.</text>
</comment>
<evidence type="ECO:0000313" key="4">
    <source>
        <dbReference type="EMBL" id="ETO66788.1"/>
    </source>
</evidence>